<reference evidence="3 4" key="1">
    <citation type="submission" date="2023-05" db="EMBL/GenBank/DDBJ databases">
        <title>A 100% complete, gapless, phased diploid assembly of the Scenedesmus obliquus UTEX 3031 genome.</title>
        <authorList>
            <person name="Biondi T.C."/>
            <person name="Hanschen E.R."/>
            <person name="Kwon T."/>
            <person name="Eng W."/>
            <person name="Kruse C.P.S."/>
            <person name="Koehler S.I."/>
            <person name="Kunde Y."/>
            <person name="Gleasner C.D."/>
            <person name="You Mak K.T."/>
            <person name="Polle J."/>
            <person name="Hovde B.T."/>
            <person name="Starkenburg S.R."/>
        </authorList>
    </citation>
    <scope>NUCLEOTIDE SEQUENCE [LARGE SCALE GENOMIC DNA]</scope>
    <source>
        <strain evidence="3 4">DOE0152z</strain>
    </source>
</reference>
<keyword evidence="1" id="KW-0732">Signal</keyword>
<dbReference type="SUPFAM" id="SSF56176">
    <property type="entry name" value="FAD-binding/transporter-associated domain-like"/>
    <property type="match status" value="1"/>
</dbReference>
<evidence type="ECO:0000313" key="4">
    <source>
        <dbReference type="Proteomes" id="UP001244341"/>
    </source>
</evidence>
<name>A0ABY8UIT9_TETOB</name>
<dbReference type="PANTHER" id="PTHR43762:SF7">
    <property type="entry name" value="FAD-BINDING PCMH-TYPE DOMAIN-CONTAINING PROTEIN"/>
    <property type="match status" value="1"/>
</dbReference>
<feature type="domain" description="FAD-binding PCMH-type" evidence="2">
    <location>
        <begin position="40"/>
        <end position="247"/>
    </location>
</feature>
<dbReference type="PROSITE" id="PS51387">
    <property type="entry name" value="FAD_PCMH"/>
    <property type="match status" value="1"/>
</dbReference>
<dbReference type="EMBL" id="CP126219">
    <property type="protein sequence ID" value="WIA20959.1"/>
    <property type="molecule type" value="Genomic_DNA"/>
</dbReference>
<feature type="chain" id="PRO_5045269163" description="FAD-binding PCMH-type domain-containing protein" evidence="1">
    <location>
        <begin position="24"/>
        <end position="592"/>
    </location>
</feature>
<dbReference type="PANTHER" id="PTHR43762">
    <property type="entry name" value="L-GULONOLACTONE OXIDASE"/>
    <property type="match status" value="1"/>
</dbReference>
<protein>
    <recommendedName>
        <fullName evidence="2">FAD-binding PCMH-type domain-containing protein</fullName>
    </recommendedName>
</protein>
<dbReference type="Pfam" id="PF01565">
    <property type="entry name" value="FAD_binding_4"/>
    <property type="match status" value="1"/>
</dbReference>
<keyword evidence="4" id="KW-1185">Reference proteome</keyword>
<dbReference type="InterPro" id="IPR006094">
    <property type="entry name" value="Oxid_FAD_bind_N"/>
</dbReference>
<dbReference type="InterPro" id="IPR016166">
    <property type="entry name" value="FAD-bd_PCMH"/>
</dbReference>
<gene>
    <name evidence="3" type="ORF">OEZ85_005297</name>
</gene>
<evidence type="ECO:0000313" key="3">
    <source>
        <dbReference type="EMBL" id="WIA20959.1"/>
    </source>
</evidence>
<accession>A0ABY8UIT9</accession>
<proteinExistence type="predicted"/>
<evidence type="ECO:0000259" key="2">
    <source>
        <dbReference type="PROSITE" id="PS51387"/>
    </source>
</evidence>
<dbReference type="InterPro" id="IPR016169">
    <property type="entry name" value="FAD-bd_PCMH_sub2"/>
</dbReference>
<dbReference type="InterPro" id="IPR010031">
    <property type="entry name" value="FAD_lactone_oxidase-like"/>
</dbReference>
<dbReference type="Pfam" id="PF22906">
    <property type="entry name" value="GULLO2-like_3rd"/>
    <property type="match status" value="1"/>
</dbReference>
<sequence length="592" mass="64317">MRMAGLHLIWGFIALALLAGASATQQSDQDKTYTAAFQDVSCKSDVIAYPASTAEVADQIATHVAAAKKAGVQLKVRATHKAFHSTSSFPCPGGKYSVYPEGIISHPLLSTSHSVQSPANITTVTLLLDKMTSVLKVNPEKQRIRVQSGMMITKLLQEVAKANMSLPLGAVPAFGDLTLGGVLVTGAHGSGHLATSSLADILLELTWVDGQGKVHVSARNSTAGRALVAGLGVSGIVTELLLQVQPPSNTQLATRFKQSDDQLLQAVQEMLKESPHVLVIWRPDLHQYTAYVTKEVDASVPSTGGIINLDLPKIATQALGLSLGAWQADLKDLLPLAALPVKAAIQEMSVGHAMANNLSSKRKMFAGVGDTNLMQSASCGKSCLWNQGAKIAMDDIHMSIELEQLGDWISDVKKLVAADLHEHGAKKHRYLSPGYFWLRFGSGSQDFLSHTSNMTAPVHVQMSFMKSMINPLQPSKFGWILEVIEQLTLCKYKAKLHWGKNHQRDFMHPSCHIVDHLPFWEKAMAFRSSSDPDQIFEPQLFADMAAKAPHRLSEGCALRGECFCEQDEHCAPGFQCVPSLAFSEYKCCKPMF</sequence>
<evidence type="ECO:0000256" key="1">
    <source>
        <dbReference type="SAM" id="SignalP"/>
    </source>
</evidence>
<feature type="signal peptide" evidence="1">
    <location>
        <begin position="1"/>
        <end position="23"/>
    </location>
</feature>
<dbReference type="InterPro" id="IPR055154">
    <property type="entry name" value="GULLO2-like_C"/>
</dbReference>
<dbReference type="Gene3D" id="3.30.465.10">
    <property type="match status" value="1"/>
</dbReference>
<dbReference type="Proteomes" id="UP001244341">
    <property type="component" value="Chromosome 12b"/>
</dbReference>
<dbReference type="InterPro" id="IPR036318">
    <property type="entry name" value="FAD-bd_PCMH-like_sf"/>
</dbReference>
<organism evidence="3 4">
    <name type="scientific">Tetradesmus obliquus</name>
    <name type="common">Green alga</name>
    <name type="synonym">Acutodesmus obliquus</name>
    <dbReference type="NCBI Taxonomy" id="3088"/>
    <lineage>
        <taxon>Eukaryota</taxon>
        <taxon>Viridiplantae</taxon>
        <taxon>Chlorophyta</taxon>
        <taxon>core chlorophytes</taxon>
        <taxon>Chlorophyceae</taxon>
        <taxon>CS clade</taxon>
        <taxon>Sphaeropleales</taxon>
        <taxon>Scenedesmaceae</taxon>
        <taxon>Tetradesmus</taxon>
    </lineage>
</organism>